<sequence>MAVFQTWVAGCSATSGASGVGAGRSGAEEQAAKLSAKAAAREAAAKGRARERGAKRCDLSGELGFTGVSPSLGGDWRSRGG</sequence>
<accession>A0A060NVN7</accession>
<proteinExistence type="predicted"/>
<name>A0A060NVN7_9BURK</name>
<reference evidence="1 2" key="1">
    <citation type="journal article" date="2014" name="Nat. Commun.">
        <title>Physiological and genomic features of highly alkaliphilic hydrogen-utilizing Betaproteobacteria from a continental serpentinizing site.</title>
        <authorList>
            <person name="Suzuki S."/>
            <person name="Kuenen J.G."/>
            <person name="Schipper K."/>
            <person name="van der Velde S."/>
            <person name="Ishii S."/>
            <person name="Wu A."/>
            <person name="Sorokin D.Y."/>
            <person name="Tenney A."/>
            <person name="Meng X.Y."/>
            <person name="Morrill P.L."/>
            <person name="Kamagata Y."/>
            <person name="Muyzer G."/>
            <person name="Nealson K.H."/>
        </authorList>
    </citation>
    <scope>NUCLEOTIDE SEQUENCE [LARGE SCALE GENOMIC DNA]</scope>
    <source>
        <strain evidence="1 2">B1</strain>
    </source>
</reference>
<dbReference type="AlphaFoldDB" id="A0A060NVN7"/>
<keyword evidence="2" id="KW-1185">Reference proteome</keyword>
<dbReference type="KEGG" id="cbab:SMCB_1400"/>
<gene>
    <name evidence="1" type="ORF">SMCB_1400</name>
</gene>
<dbReference type="HOGENOM" id="CLU_2567970_0_0_4"/>
<dbReference type="Proteomes" id="UP000066014">
    <property type="component" value="Chromosome"/>
</dbReference>
<evidence type="ECO:0000313" key="2">
    <source>
        <dbReference type="Proteomes" id="UP000066014"/>
    </source>
</evidence>
<protein>
    <submittedName>
        <fullName evidence="1">Threonine dehydratase</fullName>
    </submittedName>
</protein>
<evidence type="ECO:0000313" key="1">
    <source>
        <dbReference type="EMBL" id="BAO83628.1"/>
    </source>
</evidence>
<organism evidence="1 2">
    <name type="scientific">Serpentinimonas maccroryi</name>
    <dbReference type="NCBI Taxonomy" id="1458426"/>
    <lineage>
        <taxon>Bacteria</taxon>
        <taxon>Pseudomonadati</taxon>
        <taxon>Pseudomonadota</taxon>
        <taxon>Betaproteobacteria</taxon>
        <taxon>Burkholderiales</taxon>
        <taxon>Comamonadaceae</taxon>
        <taxon>Serpentinimonas</taxon>
    </lineage>
</organism>
<dbReference type="EMBL" id="AP014569">
    <property type="protein sequence ID" value="BAO83628.1"/>
    <property type="molecule type" value="Genomic_DNA"/>
</dbReference>